<feature type="signal peptide" evidence="1">
    <location>
        <begin position="1"/>
        <end position="24"/>
    </location>
</feature>
<name>A0A6H1UBJ1_9GAMM</name>
<keyword evidence="1" id="KW-0732">Signal</keyword>
<dbReference type="Proteomes" id="UP000501602">
    <property type="component" value="Chromosome"/>
</dbReference>
<proteinExistence type="predicted"/>
<evidence type="ECO:0000313" key="2">
    <source>
        <dbReference type="EMBL" id="QIZ75950.1"/>
    </source>
</evidence>
<dbReference type="AlphaFoldDB" id="A0A6H1UBJ1"/>
<dbReference type="SUPFAM" id="SSF56935">
    <property type="entry name" value="Porins"/>
    <property type="match status" value="1"/>
</dbReference>
<dbReference type="RefSeq" id="WP_168659211.1">
    <property type="nucleotide sequence ID" value="NZ_CP051180.1"/>
</dbReference>
<evidence type="ECO:0000313" key="3">
    <source>
        <dbReference type="Proteomes" id="UP000501602"/>
    </source>
</evidence>
<dbReference type="EMBL" id="CP051180">
    <property type="protein sequence ID" value="QIZ75950.1"/>
    <property type="molecule type" value="Genomic_DNA"/>
</dbReference>
<dbReference type="Pfam" id="PF19577">
    <property type="entry name" value="DcaP"/>
    <property type="match status" value="1"/>
</dbReference>
<dbReference type="InterPro" id="IPR045748">
    <property type="entry name" value="DcaP"/>
</dbReference>
<gene>
    <name evidence="2" type="ORF">HER31_03065</name>
</gene>
<sequence>MMISQSRKLIVASSMLACAAPAMAGFEFDLGDGNKLKFGGYIKIDARYVDGDVAYKDFWTGRGTVLQDDKSQFKIFANETRFNTTYIHGDVTGFLEFDLYGGNGNEIISNSYNPRLRHAFIKYQDWLAGQTWTTYMNTSAIPETADFAGATVGLAFIRQGMIRYSNSGFEFAVENPETYAPGVEDPENDNIPDLVAKYTFKDDWGNISASILGRQLNFFNTEDGSEDDDYAVGYSLAGNIKTFGKDDIRFQVHLGETGRYTTVTTSQDVYNNEAEETTAYLVAYRHFWTETMRSTFLYGMAEADGSEDEATQWSVNLFENLTKELAVGFEIGNFEMEPGTGDKGDSYYGQLSVRYVL</sequence>
<organism evidence="2 3">
    <name type="scientific">Ferrimonas lipolytica</name>
    <dbReference type="NCBI Taxonomy" id="2724191"/>
    <lineage>
        <taxon>Bacteria</taxon>
        <taxon>Pseudomonadati</taxon>
        <taxon>Pseudomonadota</taxon>
        <taxon>Gammaproteobacteria</taxon>
        <taxon>Alteromonadales</taxon>
        <taxon>Ferrimonadaceae</taxon>
        <taxon>Ferrimonas</taxon>
    </lineage>
</organism>
<accession>A0A6H1UBJ1</accession>
<dbReference type="KEGG" id="fes:HER31_03065"/>
<evidence type="ECO:0008006" key="4">
    <source>
        <dbReference type="Google" id="ProtNLM"/>
    </source>
</evidence>
<evidence type="ECO:0000256" key="1">
    <source>
        <dbReference type="SAM" id="SignalP"/>
    </source>
</evidence>
<reference evidence="2 3" key="1">
    <citation type="submission" date="2020-04" db="EMBL/GenBank/DDBJ databases">
        <title>Ferrimonas sp. S7 isolated from sea water.</title>
        <authorList>
            <person name="Bae S.S."/>
            <person name="Baek K."/>
        </authorList>
    </citation>
    <scope>NUCLEOTIDE SEQUENCE [LARGE SCALE GENOMIC DNA]</scope>
    <source>
        <strain evidence="2 3">S7</strain>
    </source>
</reference>
<feature type="chain" id="PRO_5026005219" description="Porin" evidence="1">
    <location>
        <begin position="25"/>
        <end position="357"/>
    </location>
</feature>
<protein>
    <recommendedName>
        <fullName evidence="4">Porin</fullName>
    </recommendedName>
</protein>
<keyword evidence="3" id="KW-1185">Reference proteome</keyword>